<gene>
    <name evidence="6" type="ORF">SAMN05892877_106183</name>
</gene>
<evidence type="ECO:0000256" key="3">
    <source>
        <dbReference type="ARBA" id="ARBA00022989"/>
    </source>
</evidence>
<organism evidence="6 7">
    <name type="scientific">Rhizobium subbaraonis</name>
    <dbReference type="NCBI Taxonomy" id="908946"/>
    <lineage>
        <taxon>Bacteria</taxon>
        <taxon>Pseudomonadati</taxon>
        <taxon>Pseudomonadota</taxon>
        <taxon>Alphaproteobacteria</taxon>
        <taxon>Hyphomicrobiales</taxon>
        <taxon>Rhizobiaceae</taxon>
        <taxon>Rhizobium/Agrobacterium group</taxon>
        <taxon>Rhizobium</taxon>
    </lineage>
</organism>
<keyword evidence="6" id="KW-0808">Transferase</keyword>
<evidence type="ECO:0000313" key="6">
    <source>
        <dbReference type="EMBL" id="SOC39768.1"/>
    </source>
</evidence>
<evidence type="ECO:0000256" key="5">
    <source>
        <dbReference type="SAM" id="Phobius"/>
    </source>
</evidence>
<protein>
    <submittedName>
        <fullName evidence="6">Protein-S-isoprenylcysteine O-methyltransferase Ste14</fullName>
    </submittedName>
</protein>
<feature type="transmembrane region" description="Helical" evidence="5">
    <location>
        <begin position="17"/>
        <end position="35"/>
    </location>
</feature>
<evidence type="ECO:0000256" key="1">
    <source>
        <dbReference type="ARBA" id="ARBA00004127"/>
    </source>
</evidence>
<evidence type="ECO:0000313" key="7">
    <source>
        <dbReference type="Proteomes" id="UP000219167"/>
    </source>
</evidence>
<sequence length="204" mass="23077">MQQAFVAFDQKKRIASLWQLSASFVVAIALIKPYWQDGPLHEFMEVTGLMLIFLAILGRLWSILYIGAYKNRKLVSIGPYSMTRNPLYLFSLVGILGVGLISGSLVLAIAMTFAFYLVYKHTALREAAYLEHRFGAAYRDYAKQTPLFLPRPSGYRTEAGVRFSQKALSSTFRDSLFLLALFPLLEGIEYLRLSGHLPFVATMF</sequence>
<name>A0A285UEG5_9HYPH</name>
<evidence type="ECO:0000256" key="2">
    <source>
        <dbReference type="ARBA" id="ARBA00022692"/>
    </source>
</evidence>
<keyword evidence="6" id="KW-0489">Methyltransferase</keyword>
<accession>A0A285UEG5</accession>
<dbReference type="EMBL" id="OBQD01000006">
    <property type="protein sequence ID" value="SOC39768.1"/>
    <property type="molecule type" value="Genomic_DNA"/>
</dbReference>
<comment type="subcellular location">
    <subcellularLocation>
        <location evidence="1">Endomembrane system</location>
        <topology evidence="1">Multi-pass membrane protein</topology>
    </subcellularLocation>
</comment>
<keyword evidence="4 5" id="KW-0472">Membrane</keyword>
<proteinExistence type="predicted"/>
<dbReference type="OrthoDB" id="7210610at2"/>
<dbReference type="AlphaFoldDB" id="A0A285UEG5"/>
<dbReference type="Pfam" id="PF04191">
    <property type="entry name" value="PEMT"/>
    <property type="match status" value="1"/>
</dbReference>
<keyword evidence="2 5" id="KW-0812">Transmembrane</keyword>
<dbReference type="GO" id="GO:0032259">
    <property type="term" value="P:methylation"/>
    <property type="evidence" value="ECO:0007669"/>
    <property type="project" value="UniProtKB-KW"/>
</dbReference>
<keyword evidence="7" id="KW-1185">Reference proteome</keyword>
<dbReference type="InterPro" id="IPR007318">
    <property type="entry name" value="Phopholipid_MeTrfase"/>
</dbReference>
<dbReference type="RefSeq" id="WP_097139117.1">
    <property type="nucleotide sequence ID" value="NZ_OBQD01000006.1"/>
</dbReference>
<evidence type="ECO:0000256" key="4">
    <source>
        <dbReference type="ARBA" id="ARBA00023136"/>
    </source>
</evidence>
<dbReference type="GO" id="GO:0012505">
    <property type="term" value="C:endomembrane system"/>
    <property type="evidence" value="ECO:0007669"/>
    <property type="project" value="UniProtKB-SubCell"/>
</dbReference>
<dbReference type="GO" id="GO:0008168">
    <property type="term" value="F:methyltransferase activity"/>
    <property type="evidence" value="ECO:0007669"/>
    <property type="project" value="UniProtKB-KW"/>
</dbReference>
<reference evidence="6 7" key="1">
    <citation type="submission" date="2017-08" db="EMBL/GenBank/DDBJ databases">
        <authorList>
            <person name="de Groot N.N."/>
        </authorList>
    </citation>
    <scope>NUCLEOTIDE SEQUENCE [LARGE SCALE GENOMIC DNA]</scope>
    <source>
        <strain evidence="6 7">JC85</strain>
    </source>
</reference>
<feature type="transmembrane region" description="Helical" evidence="5">
    <location>
        <begin position="47"/>
        <end position="66"/>
    </location>
</feature>
<dbReference type="Proteomes" id="UP000219167">
    <property type="component" value="Unassembled WGS sequence"/>
</dbReference>
<keyword evidence="3 5" id="KW-1133">Transmembrane helix</keyword>
<feature type="transmembrane region" description="Helical" evidence="5">
    <location>
        <begin position="87"/>
        <end position="119"/>
    </location>
</feature>
<dbReference type="Gene3D" id="1.20.120.1630">
    <property type="match status" value="1"/>
</dbReference>